<feature type="region of interest" description="Disordered" evidence="6">
    <location>
        <begin position="1"/>
        <end position="31"/>
    </location>
</feature>
<evidence type="ECO:0000313" key="8">
    <source>
        <dbReference type="Proteomes" id="UP000247602"/>
    </source>
</evidence>
<dbReference type="NCBIfam" id="TIGR00486">
    <property type="entry name" value="YbgI_SA1388"/>
    <property type="match status" value="1"/>
</dbReference>
<dbReference type="InterPro" id="IPR002678">
    <property type="entry name" value="DUF34/NIF3"/>
</dbReference>
<comment type="similarity">
    <text evidence="1">Belongs to the GTP cyclohydrolase I type 2/NIF3 family.</text>
</comment>
<evidence type="ECO:0000256" key="3">
    <source>
        <dbReference type="ARBA" id="ARBA00022112"/>
    </source>
</evidence>
<organism evidence="7 8">
    <name type="scientific">Modestobacter versicolor</name>
    <dbReference type="NCBI Taxonomy" id="429133"/>
    <lineage>
        <taxon>Bacteria</taxon>
        <taxon>Bacillati</taxon>
        <taxon>Actinomycetota</taxon>
        <taxon>Actinomycetes</taxon>
        <taxon>Geodermatophilales</taxon>
        <taxon>Geodermatophilaceae</taxon>
        <taxon>Modestobacter</taxon>
    </lineage>
</organism>
<dbReference type="InterPro" id="IPR036069">
    <property type="entry name" value="DUF34/NIF3_sf"/>
</dbReference>
<sequence>MTTTSPEPAERPLSSSSAGASRTTGRSRRADLQSDLVALPMHEDVPARVRELPLPGLALGEVVAALEARYDPALAEDWDAVGLVCGDPEEPVRSVLFAVDPTAAVVDEAIALGVDLLVTHHPLLLTPVHGVPASDPKGRLVHRLIRAGIGLFVAHTNADRAPDHGVNDALAAALGVGDVHPLESVAAPETDTLVVFVPVGVSDQLVDALSAAGAGVIGDYTRCVWQTTGTGTFIPGDETHPAIGRRGQVERVPEIRLEMVVPRACRAEVLRALLELHPYEDPGYAFFENSATASRAGLGRVGELTRPVTLREFAERVAATLPGTPCGVRVAGDPDRVVRTVAVCGGSGASMLAAAASAEADVFVTSDLKHHAASEATEHPGPALCDVAHFASEWPWLPVAADLLHRDLGARVQVAVSARPTDPWSWQVGADQVGGQLVGGYGDHARLRSAEEQAD</sequence>
<dbReference type="Gene3D" id="3.30.70.120">
    <property type="match status" value="1"/>
</dbReference>
<comment type="subunit">
    <text evidence="2">Homohexamer.</text>
</comment>
<accession>A0A323VRU4</accession>
<dbReference type="InterPro" id="IPR015867">
    <property type="entry name" value="N-reg_PII/ATP_PRibTrfase_C"/>
</dbReference>
<feature type="binding site" evidence="5">
    <location>
        <position position="121"/>
    </location>
    <ligand>
        <name>a divalent metal cation</name>
        <dbReference type="ChEBI" id="CHEBI:60240"/>
        <label>1</label>
    </ligand>
</feature>
<dbReference type="Pfam" id="PF01784">
    <property type="entry name" value="DUF34_NIF3"/>
    <property type="match status" value="1"/>
</dbReference>
<dbReference type="Proteomes" id="UP000247602">
    <property type="component" value="Unassembled WGS sequence"/>
</dbReference>
<feature type="binding site" evidence="5">
    <location>
        <position position="393"/>
    </location>
    <ligand>
        <name>a divalent metal cation</name>
        <dbReference type="ChEBI" id="CHEBI:60240"/>
        <label>1</label>
    </ligand>
</feature>
<protein>
    <recommendedName>
        <fullName evidence="3">GTP cyclohydrolase 1 type 2 homolog</fullName>
    </recommendedName>
</protein>
<dbReference type="SUPFAM" id="SSF102705">
    <property type="entry name" value="NIF3 (NGG1p interacting factor 3)-like"/>
    <property type="match status" value="1"/>
</dbReference>
<feature type="binding site" evidence="5">
    <location>
        <position position="159"/>
    </location>
    <ligand>
        <name>a divalent metal cation</name>
        <dbReference type="ChEBI" id="CHEBI:60240"/>
        <label>1</label>
    </ligand>
</feature>
<feature type="binding site" evidence="5">
    <location>
        <position position="120"/>
    </location>
    <ligand>
        <name>a divalent metal cation</name>
        <dbReference type="ChEBI" id="CHEBI:60240"/>
        <label>1</label>
    </ligand>
</feature>
<feature type="compositionally biased region" description="Low complexity" evidence="6">
    <location>
        <begin position="14"/>
        <end position="24"/>
    </location>
</feature>
<keyword evidence="8" id="KW-1185">Reference proteome</keyword>
<dbReference type="PANTHER" id="PTHR13799:SF14">
    <property type="entry name" value="GTP CYCLOHYDROLASE 1 TYPE 2 HOMOLOG"/>
    <property type="match status" value="1"/>
</dbReference>
<evidence type="ECO:0000256" key="6">
    <source>
        <dbReference type="SAM" id="MobiDB-lite"/>
    </source>
</evidence>
<dbReference type="GO" id="GO:0046872">
    <property type="term" value="F:metal ion binding"/>
    <property type="evidence" value="ECO:0007669"/>
    <property type="project" value="UniProtKB-KW"/>
</dbReference>
<name>A0A323VRU4_9ACTN</name>
<dbReference type="EMBL" id="QKNV01000064">
    <property type="protein sequence ID" value="PZA21828.1"/>
    <property type="molecule type" value="Genomic_DNA"/>
</dbReference>
<comment type="caution">
    <text evidence="7">The sequence shown here is derived from an EMBL/GenBank/DDBJ whole genome shotgun (WGS) entry which is preliminary data.</text>
</comment>
<dbReference type="Gene3D" id="3.40.1390.30">
    <property type="entry name" value="NIF3 (NGG1p interacting factor 3)-like"/>
    <property type="match status" value="1"/>
</dbReference>
<dbReference type="OrthoDB" id="9795763at2"/>
<dbReference type="AlphaFoldDB" id="A0A323VRU4"/>
<keyword evidence="4 5" id="KW-0479">Metal-binding</keyword>
<dbReference type="PANTHER" id="PTHR13799">
    <property type="entry name" value="NGG1 INTERACTING FACTOR 3"/>
    <property type="match status" value="1"/>
</dbReference>
<dbReference type="GO" id="GO:0005737">
    <property type="term" value="C:cytoplasm"/>
    <property type="evidence" value="ECO:0007669"/>
    <property type="project" value="TreeGrafter"/>
</dbReference>
<gene>
    <name evidence="7" type="ORF">DMO24_08320</name>
</gene>
<reference evidence="7 8" key="1">
    <citation type="submission" date="2018-06" db="EMBL/GenBank/DDBJ databases">
        <title>Draft genome sequence of Modestobacter versicolor CP153-2.</title>
        <authorList>
            <person name="Gundlapally S.R."/>
        </authorList>
    </citation>
    <scope>NUCLEOTIDE SEQUENCE [LARGE SCALE GENOMIC DNA]</scope>
    <source>
        <strain evidence="7 8">CP153-2</strain>
    </source>
</reference>
<feature type="binding site" evidence="5">
    <location>
        <position position="389"/>
    </location>
    <ligand>
        <name>a divalent metal cation</name>
        <dbReference type="ChEBI" id="CHEBI:60240"/>
        <label>1</label>
    </ligand>
</feature>
<evidence type="ECO:0000256" key="2">
    <source>
        <dbReference type="ARBA" id="ARBA00011643"/>
    </source>
</evidence>
<evidence type="ECO:0000313" key="7">
    <source>
        <dbReference type="EMBL" id="PZA21828.1"/>
    </source>
</evidence>
<dbReference type="FunFam" id="3.40.1390.30:FF:000001">
    <property type="entry name" value="GTP cyclohydrolase 1 type 2"/>
    <property type="match status" value="1"/>
</dbReference>
<evidence type="ECO:0000256" key="1">
    <source>
        <dbReference type="ARBA" id="ARBA00006964"/>
    </source>
</evidence>
<evidence type="ECO:0000256" key="4">
    <source>
        <dbReference type="ARBA" id="ARBA00022723"/>
    </source>
</evidence>
<evidence type="ECO:0000256" key="5">
    <source>
        <dbReference type="PIRSR" id="PIRSR602678-1"/>
    </source>
</evidence>
<proteinExistence type="inferred from homology"/>